<feature type="region of interest" description="Disordered" evidence="1">
    <location>
        <begin position="19"/>
        <end position="66"/>
    </location>
</feature>
<dbReference type="Pfam" id="PF19060">
    <property type="entry name" value="DVNP"/>
    <property type="match status" value="1"/>
</dbReference>
<keyword evidence="3" id="KW-1185">Reference proteome</keyword>
<comment type="caution">
    <text evidence="2">The sequence shown here is derived from an EMBL/GenBank/DDBJ whole genome shotgun (WGS) entry which is preliminary data.</text>
</comment>
<accession>A0AAW1SGT2</accession>
<protein>
    <submittedName>
        <fullName evidence="2">Uncharacterized protein</fullName>
    </submittedName>
</protein>
<feature type="compositionally biased region" description="Basic and acidic residues" evidence="1">
    <location>
        <begin position="45"/>
        <end position="54"/>
    </location>
</feature>
<name>A0AAW1SGT2_9CHLO</name>
<dbReference type="InterPro" id="IPR043928">
    <property type="entry name" value="DNVP"/>
</dbReference>
<sequence>MSPGKLRAVGTRAQVWHGMARHTSGNLTKADLKKNRSGRIVSVRASERASREQRLGQGKRRPSTSG</sequence>
<evidence type="ECO:0000256" key="1">
    <source>
        <dbReference type="SAM" id="MobiDB-lite"/>
    </source>
</evidence>
<proteinExistence type="predicted"/>
<feature type="compositionally biased region" description="Basic residues" evidence="1">
    <location>
        <begin position="57"/>
        <end position="66"/>
    </location>
</feature>
<dbReference type="AlphaFoldDB" id="A0AAW1SGT2"/>
<dbReference type="GO" id="GO:0003677">
    <property type="term" value="F:DNA binding"/>
    <property type="evidence" value="ECO:0007669"/>
    <property type="project" value="InterPro"/>
</dbReference>
<evidence type="ECO:0000313" key="3">
    <source>
        <dbReference type="Proteomes" id="UP001438707"/>
    </source>
</evidence>
<dbReference type="GO" id="GO:0051276">
    <property type="term" value="P:chromosome organization"/>
    <property type="evidence" value="ECO:0007669"/>
    <property type="project" value="InterPro"/>
</dbReference>
<dbReference type="Proteomes" id="UP001438707">
    <property type="component" value="Unassembled WGS sequence"/>
</dbReference>
<gene>
    <name evidence="2" type="ORF">WJX74_011075</name>
</gene>
<reference evidence="2 3" key="1">
    <citation type="journal article" date="2024" name="Nat. Commun.">
        <title>Phylogenomics reveals the evolutionary origins of lichenization in chlorophyte algae.</title>
        <authorList>
            <person name="Puginier C."/>
            <person name="Libourel C."/>
            <person name="Otte J."/>
            <person name="Skaloud P."/>
            <person name="Haon M."/>
            <person name="Grisel S."/>
            <person name="Petersen M."/>
            <person name="Berrin J.G."/>
            <person name="Delaux P.M."/>
            <person name="Dal Grande F."/>
            <person name="Keller J."/>
        </authorList>
    </citation>
    <scope>NUCLEOTIDE SEQUENCE [LARGE SCALE GENOMIC DNA]</scope>
    <source>
        <strain evidence="2 3">SAG 2145</strain>
    </source>
</reference>
<organism evidence="2 3">
    <name type="scientific">Apatococcus lobatus</name>
    <dbReference type="NCBI Taxonomy" id="904363"/>
    <lineage>
        <taxon>Eukaryota</taxon>
        <taxon>Viridiplantae</taxon>
        <taxon>Chlorophyta</taxon>
        <taxon>core chlorophytes</taxon>
        <taxon>Trebouxiophyceae</taxon>
        <taxon>Chlorellales</taxon>
        <taxon>Chlorellaceae</taxon>
        <taxon>Apatococcus</taxon>
    </lineage>
</organism>
<dbReference type="EMBL" id="JALJOS010000001">
    <property type="protein sequence ID" value="KAK9845140.1"/>
    <property type="molecule type" value="Genomic_DNA"/>
</dbReference>
<evidence type="ECO:0000313" key="2">
    <source>
        <dbReference type="EMBL" id="KAK9845140.1"/>
    </source>
</evidence>